<keyword evidence="2" id="KW-1185">Reference proteome</keyword>
<comment type="caution">
    <text evidence="1">The sequence shown here is derived from an EMBL/GenBank/DDBJ whole genome shotgun (WGS) entry which is preliminary data.</text>
</comment>
<proteinExistence type="predicted"/>
<feature type="non-terminal residue" evidence="1">
    <location>
        <position position="227"/>
    </location>
</feature>
<gene>
    <name evidence="1" type="ORF">AGERDE_LOCUS2343</name>
</gene>
<dbReference type="Proteomes" id="UP000789831">
    <property type="component" value="Unassembled WGS sequence"/>
</dbReference>
<evidence type="ECO:0000313" key="1">
    <source>
        <dbReference type="EMBL" id="CAG8462824.1"/>
    </source>
</evidence>
<organism evidence="1 2">
    <name type="scientific">Ambispora gerdemannii</name>
    <dbReference type="NCBI Taxonomy" id="144530"/>
    <lineage>
        <taxon>Eukaryota</taxon>
        <taxon>Fungi</taxon>
        <taxon>Fungi incertae sedis</taxon>
        <taxon>Mucoromycota</taxon>
        <taxon>Glomeromycotina</taxon>
        <taxon>Glomeromycetes</taxon>
        <taxon>Archaeosporales</taxon>
        <taxon>Ambisporaceae</taxon>
        <taxon>Ambispora</taxon>
    </lineage>
</organism>
<dbReference type="AlphaFoldDB" id="A0A9N8VWI8"/>
<dbReference type="EMBL" id="CAJVPL010000192">
    <property type="protein sequence ID" value="CAG8462824.1"/>
    <property type="molecule type" value="Genomic_DNA"/>
</dbReference>
<protein>
    <submittedName>
        <fullName evidence="1">12086_t:CDS:1</fullName>
    </submittedName>
</protein>
<reference evidence="1" key="1">
    <citation type="submission" date="2021-06" db="EMBL/GenBank/DDBJ databases">
        <authorList>
            <person name="Kallberg Y."/>
            <person name="Tangrot J."/>
            <person name="Rosling A."/>
        </authorList>
    </citation>
    <scope>NUCLEOTIDE SEQUENCE</scope>
    <source>
        <strain evidence="1">MT106</strain>
    </source>
</reference>
<dbReference type="OrthoDB" id="10416570at2759"/>
<name>A0A9N8VWI8_9GLOM</name>
<accession>A0A9N8VWI8</accession>
<evidence type="ECO:0000313" key="2">
    <source>
        <dbReference type="Proteomes" id="UP000789831"/>
    </source>
</evidence>
<sequence length="227" mass="26738">FARLNEKWSYKNCTTFLVKLRIWQVYAPAPKYIPCPSFINITVPDEEHQWDLVVIPPEFSGLDFFLYAQTVKDIASRTQTVEIFEEVYSDPDIPVFYPEKITTDNGRVFRFNRTLIEKVFPIQYAQEMLLPWPERSRIFKKILRPIIIKLNNTQTRLIGMSPADARKKKHVYANPSKPAYRPIGYDEPVLEVYNVRYLLEPDELEGGLSRRRAGDLIWSPDIRLRKL</sequence>